<dbReference type="RefSeq" id="WP_206655360.1">
    <property type="nucleotide sequence ID" value="NZ_CP071182.1"/>
</dbReference>
<evidence type="ECO:0000259" key="2">
    <source>
        <dbReference type="SMART" id="SM00903"/>
    </source>
</evidence>
<dbReference type="Gene3D" id="2.30.110.10">
    <property type="entry name" value="Electron Transport, Fmn-binding Protein, Chain A"/>
    <property type="match status" value="1"/>
</dbReference>
<evidence type="ECO:0000313" key="4">
    <source>
        <dbReference type="Proteomes" id="UP000663505"/>
    </source>
</evidence>
<feature type="domain" description="Flavin reductase like" evidence="2">
    <location>
        <begin position="12"/>
        <end position="155"/>
    </location>
</feature>
<dbReference type="Proteomes" id="UP000663505">
    <property type="component" value="Chromosome"/>
</dbReference>
<dbReference type="GO" id="GO:0010181">
    <property type="term" value="F:FMN binding"/>
    <property type="evidence" value="ECO:0007669"/>
    <property type="project" value="InterPro"/>
</dbReference>
<dbReference type="SMART" id="SM00903">
    <property type="entry name" value="Flavin_Reduct"/>
    <property type="match status" value="1"/>
</dbReference>
<dbReference type="InterPro" id="IPR002563">
    <property type="entry name" value="Flavin_Rdtase-like_dom"/>
</dbReference>
<dbReference type="SUPFAM" id="SSF50475">
    <property type="entry name" value="FMN-binding split barrel"/>
    <property type="match status" value="1"/>
</dbReference>
<dbReference type="InterPro" id="IPR050268">
    <property type="entry name" value="NADH-dep_flavin_reductase"/>
</dbReference>
<accession>A0A9X7VVS0</accession>
<organism evidence="3 4">
    <name type="scientific">Alicyclobacillus mengziensis</name>
    <dbReference type="NCBI Taxonomy" id="2931921"/>
    <lineage>
        <taxon>Bacteria</taxon>
        <taxon>Bacillati</taxon>
        <taxon>Bacillota</taxon>
        <taxon>Bacilli</taxon>
        <taxon>Bacillales</taxon>
        <taxon>Alicyclobacillaceae</taxon>
        <taxon>Alicyclobacillus</taxon>
    </lineage>
</organism>
<dbReference type="GO" id="GO:0042602">
    <property type="term" value="F:riboflavin reductase (NADPH) activity"/>
    <property type="evidence" value="ECO:0007669"/>
    <property type="project" value="TreeGrafter"/>
</dbReference>
<keyword evidence="1" id="KW-0560">Oxidoreductase</keyword>
<sequence>MPVSAEQFRSALGRFASGVTVVTTAYNNQLTGLTVSAFCSVSLDPPYILICVDKQSSANSLIQGAKAFAVNILRHDQAELSNHFARRTEDKFSSVEYVPGQLGMPLLQDTLGYLECTLAKQVDGGDHYIYVGQVENSAVVSGAEPLLYFTGSYRGLAPGQL</sequence>
<proteinExistence type="predicted"/>
<reference evidence="3 4" key="1">
    <citation type="submission" date="2021-02" db="EMBL/GenBank/DDBJ databases">
        <title>Alicyclobacillus curvatus sp. nov. and Alicyclobacillus mengziensis sp. nov., two acidophilic bacteria isolated from acid mine drainage.</title>
        <authorList>
            <person name="Huang Y."/>
        </authorList>
    </citation>
    <scope>NUCLEOTIDE SEQUENCE [LARGE SCALE GENOMIC DNA]</scope>
    <source>
        <strain evidence="3 4">S30H14</strain>
    </source>
</reference>
<dbReference type="PANTHER" id="PTHR30466:SF1">
    <property type="entry name" value="FMN REDUCTASE (NADH) RUTF"/>
    <property type="match status" value="1"/>
</dbReference>
<dbReference type="Pfam" id="PF01613">
    <property type="entry name" value="Flavin_Reduct"/>
    <property type="match status" value="1"/>
</dbReference>
<evidence type="ECO:0000313" key="3">
    <source>
        <dbReference type="EMBL" id="QSO45988.1"/>
    </source>
</evidence>
<dbReference type="EMBL" id="CP071182">
    <property type="protein sequence ID" value="QSO45988.1"/>
    <property type="molecule type" value="Genomic_DNA"/>
</dbReference>
<keyword evidence="4" id="KW-1185">Reference proteome</keyword>
<gene>
    <name evidence="3" type="ORF">JZ786_15810</name>
</gene>
<dbReference type="AlphaFoldDB" id="A0A9X7VVS0"/>
<name>A0A9X7VVS0_9BACL</name>
<dbReference type="InterPro" id="IPR012349">
    <property type="entry name" value="Split_barrel_FMN-bd"/>
</dbReference>
<dbReference type="KEGG" id="afx:JZ786_15810"/>
<protein>
    <submittedName>
        <fullName evidence="3">Flavin reductase family protein</fullName>
    </submittedName>
</protein>
<dbReference type="PANTHER" id="PTHR30466">
    <property type="entry name" value="FLAVIN REDUCTASE"/>
    <property type="match status" value="1"/>
</dbReference>
<evidence type="ECO:0000256" key="1">
    <source>
        <dbReference type="ARBA" id="ARBA00023002"/>
    </source>
</evidence>